<protein>
    <submittedName>
        <fullName evidence="2">Uncharacterized protein</fullName>
    </submittedName>
</protein>
<evidence type="ECO:0000313" key="2">
    <source>
        <dbReference type="EMBL" id="KAK8855956.1"/>
    </source>
</evidence>
<reference evidence="2 3" key="1">
    <citation type="journal article" date="2024" name="IMA Fungus">
        <title>Apiospora arundinis, a panoply of carbohydrate-active enzymes and secondary metabolites.</title>
        <authorList>
            <person name="Sorensen T."/>
            <person name="Petersen C."/>
            <person name="Muurmann A.T."/>
            <person name="Christiansen J.V."/>
            <person name="Brundto M.L."/>
            <person name="Overgaard C.K."/>
            <person name="Boysen A.T."/>
            <person name="Wollenberg R.D."/>
            <person name="Larsen T.O."/>
            <person name="Sorensen J.L."/>
            <person name="Nielsen K.L."/>
            <person name="Sondergaard T.E."/>
        </authorList>
    </citation>
    <scope>NUCLEOTIDE SEQUENCE [LARGE SCALE GENOMIC DNA]</scope>
    <source>
        <strain evidence="2 3">AAU 773</strain>
    </source>
</reference>
<accession>A0ABR2I0T6</accession>
<name>A0ABR2I0T6_9PEZI</name>
<feature type="region of interest" description="Disordered" evidence="1">
    <location>
        <begin position="72"/>
        <end position="104"/>
    </location>
</feature>
<feature type="compositionally biased region" description="Basic and acidic residues" evidence="1">
    <location>
        <begin position="77"/>
        <end position="95"/>
    </location>
</feature>
<dbReference type="EMBL" id="JAPCWZ010000007">
    <property type="protein sequence ID" value="KAK8855956.1"/>
    <property type="molecule type" value="Genomic_DNA"/>
</dbReference>
<comment type="caution">
    <text evidence="2">The sequence shown here is derived from an EMBL/GenBank/DDBJ whole genome shotgun (WGS) entry which is preliminary data.</text>
</comment>
<keyword evidence="3" id="KW-1185">Reference proteome</keyword>
<evidence type="ECO:0000313" key="3">
    <source>
        <dbReference type="Proteomes" id="UP001390339"/>
    </source>
</evidence>
<organism evidence="2 3">
    <name type="scientific">Apiospora arundinis</name>
    <dbReference type="NCBI Taxonomy" id="335852"/>
    <lineage>
        <taxon>Eukaryota</taxon>
        <taxon>Fungi</taxon>
        <taxon>Dikarya</taxon>
        <taxon>Ascomycota</taxon>
        <taxon>Pezizomycotina</taxon>
        <taxon>Sordariomycetes</taxon>
        <taxon>Xylariomycetidae</taxon>
        <taxon>Amphisphaeriales</taxon>
        <taxon>Apiosporaceae</taxon>
        <taxon>Apiospora</taxon>
    </lineage>
</organism>
<gene>
    <name evidence="2" type="ORF">PGQ11_011868</name>
</gene>
<evidence type="ECO:0000256" key="1">
    <source>
        <dbReference type="SAM" id="MobiDB-lite"/>
    </source>
</evidence>
<dbReference type="Proteomes" id="UP001390339">
    <property type="component" value="Unassembled WGS sequence"/>
</dbReference>
<proteinExistence type="predicted"/>
<sequence length="466" mass="53815">MNIRIIDAYPLDIQHNNISPASLPNPGVDYRSAAMAGQTGAGPLLGLEGILGSIAALNDTARNGISTKFNQLSEQNRQLKEQNRELREQSRDRPNESNTDQLAERNIELAEQIRRLEEKNKKQLEKLEKAERDLREIENNGQRLISTRIPLTTDSATTEFKAWCNSVEDWIHIHIMPVITDPAQLERAIKNTPSGSFFSNTLSTDRGLGLAARLDYGSHKVMSSCVFRWLVPAIFGQKYRSLSDSFKTLEQIEQSMEKDQIPLYTRQNWKSESYHALIDSSRYKHQRRLYVVRETNELAHNLRMFAPSGGFVKFTRFIETNIIEPGLRLKEQMMASRQEYEVTYFQVSPSAEDQTGDPQKDFGRPDLEWETYLDVTDNLRPLRPDRVYDPERLQILGAVSPCLYTRTISGDAWLERTPCAKQQRLIALKEHYNDFLERERSQRQQKKQNPPFFTDFVFGPDEYYSG</sequence>